<dbReference type="Proteomes" id="UP001622731">
    <property type="component" value="Chromosome"/>
</dbReference>
<sequence>MKKLCSSQGEPGVGHDADVPVVAPEAHGPRRLATRRGEVVGGRRVPFVSPAADADADVVADTDVVAADQAPALHDVQLGV</sequence>
<gene>
    <name evidence="2" type="ORF">OHB34_38170</name>
</gene>
<dbReference type="RefSeq" id="WP_162483871.1">
    <property type="nucleotide sequence ID" value="NZ_CP108200.1"/>
</dbReference>
<proteinExistence type="predicted"/>
<keyword evidence="3" id="KW-1185">Reference proteome</keyword>
<evidence type="ECO:0000256" key="1">
    <source>
        <dbReference type="SAM" id="MobiDB-lite"/>
    </source>
</evidence>
<feature type="region of interest" description="Disordered" evidence="1">
    <location>
        <begin position="1"/>
        <end position="28"/>
    </location>
</feature>
<name>A0ABZ1M8A5_9ACTN</name>
<reference evidence="2 3" key="1">
    <citation type="submission" date="2022-10" db="EMBL/GenBank/DDBJ databases">
        <title>The complete genomes of actinobacterial strains from the NBC collection.</title>
        <authorList>
            <person name="Joergensen T.S."/>
            <person name="Alvarez Arevalo M."/>
            <person name="Sterndorff E.B."/>
            <person name="Faurdal D."/>
            <person name="Vuksanovic O."/>
            <person name="Mourched A.-S."/>
            <person name="Charusanti P."/>
            <person name="Shaw S."/>
            <person name="Blin K."/>
            <person name="Weber T."/>
        </authorList>
    </citation>
    <scope>NUCLEOTIDE SEQUENCE [LARGE SCALE GENOMIC DNA]</scope>
    <source>
        <strain evidence="2 3">NBC_00116</strain>
    </source>
</reference>
<dbReference type="GeneID" id="91389185"/>
<organism evidence="2 3">
    <name type="scientific">Streptomyces anthocyanicus</name>
    <dbReference type="NCBI Taxonomy" id="68174"/>
    <lineage>
        <taxon>Bacteria</taxon>
        <taxon>Bacillati</taxon>
        <taxon>Actinomycetota</taxon>
        <taxon>Actinomycetes</taxon>
        <taxon>Kitasatosporales</taxon>
        <taxon>Streptomycetaceae</taxon>
        <taxon>Streptomyces</taxon>
        <taxon>Streptomyces violaceoruber group</taxon>
    </lineage>
</organism>
<protein>
    <submittedName>
        <fullName evidence="2">Uncharacterized protein</fullName>
    </submittedName>
</protein>
<evidence type="ECO:0000313" key="2">
    <source>
        <dbReference type="EMBL" id="WTR99624.1"/>
    </source>
</evidence>
<evidence type="ECO:0000313" key="3">
    <source>
        <dbReference type="Proteomes" id="UP001622731"/>
    </source>
</evidence>
<dbReference type="EMBL" id="CP108200">
    <property type="protein sequence ID" value="WTR99624.1"/>
    <property type="molecule type" value="Genomic_DNA"/>
</dbReference>
<accession>A0ABZ1M8A5</accession>